<keyword evidence="2" id="KW-0472">Membrane</keyword>
<evidence type="ECO:0000256" key="1">
    <source>
        <dbReference type="SAM" id="MobiDB-lite"/>
    </source>
</evidence>
<keyword evidence="4" id="KW-1185">Reference proteome</keyword>
<keyword evidence="2" id="KW-0812">Transmembrane</keyword>
<sequence>MNLEVPYERLGVNNAVEYIPLKVAVNDINDHGGATESSTQRRDDNLKRNNNDDHLISNYNHVREQYDVHSNGNQQLDCTNVILITLISIFCVIVILYIVYSIYFFIILRDRDLQQKFF</sequence>
<evidence type="ECO:0000313" key="3">
    <source>
        <dbReference type="EMBL" id="QHB21733.1"/>
    </source>
</evidence>
<keyword evidence="2" id="KW-1133">Transmembrane helix</keyword>
<feature type="region of interest" description="Disordered" evidence="1">
    <location>
        <begin position="32"/>
        <end position="51"/>
    </location>
</feature>
<feature type="transmembrane region" description="Helical" evidence="2">
    <location>
        <begin position="81"/>
        <end position="108"/>
    </location>
</feature>
<dbReference type="EMBL" id="MN233792">
    <property type="protein sequence ID" value="QHB21733.1"/>
    <property type="molecule type" value="Genomic_DNA"/>
</dbReference>
<dbReference type="InterPro" id="IPR009261">
    <property type="entry name" value="AcMNPV_AC78"/>
</dbReference>
<evidence type="ECO:0000313" key="4">
    <source>
        <dbReference type="Proteomes" id="UP000830275"/>
    </source>
</evidence>
<evidence type="ECO:0000256" key="2">
    <source>
        <dbReference type="SAM" id="Phobius"/>
    </source>
</evidence>
<name>A0AAE6R6F6_9ABAC</name>
<dbReference type="Proteomes" id="UP000830275">
    <property type="component" value="Segment"/>
</dbReference>
<proteinExistence type="predicted"/>
<protein>
    <submittedName>
        <fullName evidence="3">Ac78</fullName>
    </submittedName>
</protein>
<reference evidence="3 4" key="1">
    <citation type="journal article" date="2019" name="Viruses">
        <title>Genome Analysis of a Novel Clade II.b Alphabaculovirus Obtained from Artaxa digramma.</title>
        <authorList>
            <person name="Li J."/>
            <person name="Duan X."/>
            <person name="Wang Q."/>
            <person name="Zhang L."/>
            <person name="Deng F."/>
            <person name="Wang H."/>
            <person name="Hu Z."/>
            <person name="Wang M."/>
            <person name="Wang J."/>
        </authorList>
    </citation>
    <scope>NUCLEOTIDE SEQUENCE [LARGE SCALE GENOMIC DNA]</scope>
    <source>
        <strain evidence="3 4">424</strain>
    </source>
</reference>
<feature type="compositionally biased region" description="Basic and acidic residues" evidence="1">
    <location>
        <begin position="39"/>
        <end position="51"/>
    </location>
</feature>
<accession>A0AAE6R6F6</accession>
<dbReference type="Pfam" id="PF06024">
    <property type="entry name" value="Orf78"/>
    <property type="match status" value="1"/>
</dbReference>
<gene>
    <name evidence="3" type="primary">ac78</name>
    <name evidence="3" type="ORF">Eudi_ORF74</name>
</gene>
<organism evidence="3 4">
    <name type="scientific">Artaxa digramma nucleopolyhedrovirus</name>
    <dbReference type="NCBI Taxonomy" id="3070910"/>
    <lineage>
        <taxon>Viruses</taxon>
        <taxon>Viruses incertae sedis</taxon>
        <taxon>Naldaviricetes</taxon>
        <taxon>Lefavirales</taxon>
        <taxon>Baculoviridae</taxon>
        <taxon>Alphabaculovirus</taxon>
        <taxon>Alphabaculovirus ardigrammae</taxon>
    </lineage>
</organism>